<dbReference type="InterPro" id="IPR017853">
    <property type="entry name" value="GH"/>
</dbReference>
<dbReference type="SUPFAM" id="SSF51445">
    <property type="entry name" value="(Trans)glycosidases"/>
    <property type="match status" value="1"/>
</dbReference>
<evidence type="ECO:0000313" key="6">
    <source>
        <dbReference type="EMBL" id="OJA15942.1"/>
    </source>
</evidence>
<evidence type="ECO:0000256" key="2">
    <source>
        <dbReference type="ARBA" id="ARBA00006285"/>
    </source>
</evidence>
<dbReference type="Gene3D" id="3.20.20.80">
    <property type="entry name" value="Glycosidases"/>
    <property type="match status" value="1"/>
</dbReference>
<evidence type="ECO:0000256" key="1">
    <source>
        <dbReference type="ARBA" id="ARBA00001231"/>
    </source>
</evidence>
<dbReference type="AlphaFoldDB" id="A0A1J8Q2W3"/>
<keyword evidence="4" id="KW-0378">Hydrolase</keyword>
<protein>
    <recommendedName>
        <fullName evidence="3">beta-N-acetylhexosaminidase</fullName>
        <ecNumber evidence="3">3.2.1.52</ecNumber>
    </recommendedName>
</protein>
<dbReference type="InterPro" id="IPR015883">
    <property type="entry name" value="Glyco_hydro_20_cat"/>
</dbReference>
<gene>
    <name evidence="6" type="ORF">AZE42_02651</name>
</gene>
<dbReference type="STRING" id="180088.A0A1J8Q2W3"/>
<dbReference type="EC" id="3.2.1.52" evidence="3"/>
<comment type="similarity">
    <text evidence="2">Belongs to the glycosyl hydrolase 20 family.</text>
</comment>
<accession>A0A1J8Q2W3</accession>
<dbReference type="EMBL" id="LVVM01002785">
    <property type="protein sequence ID" value="OJA15942.1"/>
    <property type="molecule type" value="Genomic_DNA"/>
</dbReference>
<reference evidence="6 7" key="1">
    <citation type="submission" date="2016-03" db="EMBL/GenBank/DDBJ databases">
        <title>Comparative genomics of the ectomycorrhizal sister species Rhizopogon vinicolor and Rhizopogon vesiculosus (Basidiomycota: Boletales) reveals a divergence of the mating type B locus.</title>
        <authorList>
            <person name="Mujic A.B."/>
            <person name="Kuo A."/>
            <person name="Tritt A."/>
            <person name="Lipzen A."/>
            <person name="Chen C."/>
            <person name="Johnson J."/>
            <person name="Sharma A."/>
            <person name="Barry K."/>
            <person name="Grigoriev I.V."/>
            <person name="Spatafora J.W."/>
        </authorList>
    </citation>
    <scope>NUCLEOTIDE SEQUENCE [LARGE SCALE GENOMIC DNA]</scope>
    <source>
        <strain evidence="6 7">AM-OR11-056</strain>
    </source>
</reference>
<feature type="domain" description="Glycoside hydrolase family 20 catalytic" evidence="5">
    <location>
        <begin position="126"/>
        <end position="234"/>
    </location>
</feature>
<organism evidence="6 7">
    <name type="scientific">Rhizopogon vesiculosus</name>
    <dbReference type="NCBI Taxonomy" id="180088"/>
    <lineage>
        <taxon>Eukaryota</taxon>
        <taxon>Fungi</taxon>
        <taxon>Dikarya</taxon>
        <taxon>Basidiomycota</taxon>
        <taxon>Agaricomycotina</taxon>
        <taxon>Agaricomycetes</taxon>
        <taxon>Agaricomycetidae</taxon>
        <taxon>Boletales</taxon>
        <taxon>Suillineae</taxon>
        <taxon>Rhizopogonaceae</taxon>
        <taxon>Rhizopogon</taxon>
    </lineage>
</organism>
<comment type="catalytic activity">
    <reaction evidence="1">
        <text>Hydrolysis of terminal non-reducing N-acetyl-D-hexosamine residues in N-acetyl-beta-D-hexosaminides.</text>
        <dbReference type="EC" id="3.2.1.52"/>
    </reaction>
</comment>
<dbReference type="OrthoDB" id="428480at2759"/>
<dbReference type="GO" id="GO:0004563">
    <property type="term" value="F:beta-N-acetylhexosaminidase activity"/>
    <property type="evidence" value="ECO:0007669"/>
    <property type="project" value="UniProtKB-EC"/>
</dbReference>
<proteinExistence type="inferred from homology"/>
<evidence type="ECO:0000259" key="5">
    <source>
        <dbReference type="Pfam" id="PF00728"/>
    </source>
</evidence>
<keyword evidence="7" id="KW-1185">Reference proteome</keyword>
<dbReference type="Proteomes" id="UP000183567">
    <property type="component" value="Unassembled WGS sequence"/>
</dbReference>
<comment type="caution">
    <text evidence="6">The sequence shown here is derived from an EMBL/GenBank/DDBJ whole genome shotgun (WGS) entry which is preliminary data.</text>
</comment>
<dbReference type="Pfam" id="PF00728">
    <property type="entry name" value="Glyco_hydro_20"/>
    <property type="match status" value="1"/>
</dbReference>
<evidence type="ECO:0000256" key="3">
    <source>
        <dbReference type="ARBA" id="ARBA00012663"/>
    </source>
</evidence>
<sequence length="260" mass="27885">MAPSRWTTALKVSPSFYFDVQVEGAPADLYDTVGQARYYLETDQLGCLVGRGANDTATLASAKTLSFLQLSLTSSATVESIASKAVKPLGTRTEEYELMIPADRSTVTLTANSTYRCSHAIIGTTCPDYVACFDAAPWAPYASEPPAGQPRFALPEVMNYTTSLLVDIANILPSSYISTGGDELNTNCYVNDTLTQMQLNSTNAALNDDLNTFTSTTYGAPIAAGKTPVMWECASAATLSKTRIIQDIEYILFGRKASSA</sequence>
<dbReference type="GO" id="GO:0005975">
    <property type="term" value="P:carbohydrate metabolic process"/>
    <property type="evidence" value="ECO:0007669"/>
    <property type="project" value="InterPro"/>
</dbReference>
<name>A0A1J8Q2W3_9AGAM</name>
<evidence type="ECO:0000256" key="4">
    <source>
        <dbReference type="ARBA" id="ARBA00022801"/>
    </source>
</evidence>
<evidence type="ECO:0000313" key="7">
    <source>
        <dbReference type="Proteomes" id="UP000183567"/>
    </source>
</evidence>